<dbReference type="CDD" id="cd00156">
    <property type="entry name" value="REC"/>
    <property type="match status" value="1"/>
</dbReference>
<dbReference type="InterPro" id="IPR001789">
    <property type="entry name" value="Sig_transdc_resp-reg_receiver"/>
</dbReference>
<dbReference type="GO" id="GO:0000160">
    <property type="term" value="P:phosphorelay signal transduction system"/>
    <property type="evidence" value="ECO:0007669"/>
    <property type="project" value="InterPro"/>
</dbReference>
<protein>
    <submittedName>
        <fullName evidence="4">Chemotaxis regulator</fullName>
    </submittedName>
</protein>
<comment type="caution">
    <text evidence="2">Lacks conserved residue(s) required for the propagation of feature annotation.</text>
</comment>
<dbReference type="InterPro" id="IPR011006">
    <property type="entry name" value="CheY-like_superfamily"/>
</dbReference>
<dbReference type="Pfam" id="PF00072">
    <property type="entry name" value="Response_reg"/>
    <property type="match status" value="2"/>
</dbReference>
<dbReference type="AlphaFoldDB" id="M7PF72"/>
<dbReference type="eggNOG" id="COG2204">
    <property type="taxonomic scope" value="Bacteria"/>
</dbReference>
<dbReference type="PATRIC" id="fig|1286106.3.peg.1931"/>
<evidence type="ECO:0000259" key="3">
    <source>
        <dbReference type="PROSITE" id="PS50110"/>
    </source>
</evidence>
<dbReference type="PANTHER" id="PTHR44591">
    <property type="entry name" value="STRESS RESPONSE REGULATOR PROTEIN 1"/>
    <property type="match status" value="1"/>
</dbReference>
<dbReference type="PANTHER" id="PTHR44591:SF3">
    <property type="entry name" value="RESPONSE REGULATORY DOMAIN-CONTAINING PROTEIN"/>
    <property type="match status" value="1"/>
</dbReference>
<name>M7PF72_9GAMM</name>
<proteinExistence type="predicted"/>
<organism evidence="4 5">
    <name type="scientific">Methylophaga lonarensis MPL</name>
    <dbReference type="NCBI Taxonomy" id="1286106"/>
    <lineage>
        <taxon>Bacteria</taxon>
        <taxon>Pseudomonadati</taxon>
        <taxon>Pseudomonadota</taxon>
        <taxon>Gammaproteobacteria</taxon>
        <taxon>Thiotrichales</taxon>
        <taxon>Piscirickettsiaceae</taxon>
        <taxon>Methylophaga</taxon>
    </lineage>
</organism>
<evidence type="ECO:0000256" key="1">
    <source>
        <dbReference type="ARBA" id="ARBA00022553"/>
    </source>
</evidence>
<dbReference type="PROSITE" id="PS50110">
    <property type="entry name" value="RESPONSE_REGULATORY"/>
    <property type="match status" value="2"/>
</dbReference>
<comment type="caution">
    <text evidence="4">The sequence shown here is derived from an EMBL/GenBank/DDBJ whole genome shotgun (WGS) entry which is preliminary data.</text>
</comment>
<dbReference type="EMBL" id="APHR01000052">
    <property type="protein sequence ID" value="EMR12555.1"/>
    <property type="molecule type" value="Genomic_DNA"/>
</dbReference>
<evidence type="ECO:0000256" key="2">
    <source>
        <dbReference type="PROSITE-ProRule" id="PRU00169"/>
    </source>
</evidence>
<feature type="modified residue" description="4-aspartylphosphate" evidence="2">
    <location>
        <position position="199"/>
    </location>
</feature>
<dbReference type="Proteomes" id="UP000012019">
    <property type="component" value="Unassembled WGS sequence"/>
</dbReference>
<dbReference type="STRING" id="1286106.MPL1_09642"/>
<dbReference type="SUPFAM" id="SSF52172">
    <property type="entry name" value="CheY-like"/>
    <property type="match status" value="2"/>
</dbReference>
<dbReference type="InterPro" id="IPR050595">
    <property type="entry name" value="Bact_response_regulator"/>
</dbReference>
<reference evidence="4 5" key="1">
    <citation type="journal article" date="2013" name="Genome Announc.">
        <title>Draft Genome Sequence of Methylophaga lonarensis MPLT, a Haloalkaliphilic (Non-Methane-Utilizing) Methylotroph.</title>
        <authorList>
            <person name="Shetty S.A."/>
            <person name="Marathe N.P."/>
            <person name="Munot H."/>
            <person name="Antony C.P."/>
            <person name="Dhotre D.P."/>
            <person name="Murrell J.C."/>
            <person name="Shouche Y.S."/>
        </authorList>
    </citation>
    <scope>NUCLEOTIDE SEQUENCE [LARGE SCALE GENOMIC DNA]</scope>
    <source>
        <strain evidence="4 5">MPL</strain>
    </source>
</reference>
<dbReference type="OrthoDB" id="5700660at2"/>
<keyword evidence="1 2" id="KW-0597">Phosphoprotein</keyword>
<evidence type="ECO:0000313" key="4">
    <source>
        <dbReference type="EMBL" id="EMR12555.1"/>
    </source>
</evidence>
<dbReference type="eggNOG" id="COG3706">
    <property type="taxonomic scope" value="Bacteria"/>
</dbReference>
<gene>
    <name evidence="4" type="ORF">MPL1_09642</name>
</gene>
<sequence>MSQTSEHDTAQLAILLVEPSSMQLKVIMNHLKQAGVSRIDGVADGQEALTFARKYPPDLIISAMYLPDMTADELLQTLRQEDRFDSTHFMLISSERKPAALEKLRQTGVVAILPKPFDHADLKRALRTTMDYIEPQEISLENYDVSQLRLLMVDDSSTSRNHIQRVLNQMGIHAIDSAENGSQAMLLLQQYEYDLMLTDLNMPEMDGEQLVNYVRNEMNNTLLPILMVTTERDPSRLEQVEQSGVSAILDKPFEPESIREMMYRVLG</sequence>
<dbReference type="SMART" id="SM00448">
    <property type="entry name" value="REC"/>
    <property type="match status" value="2"/>
</dbReference>
<evidence type="ECO:0000313" key="5">
    <source>
        <dbReference type="Proteomes" id="UP000012019"/>
    </source>
</evidence>
<dbReference type="RefSeq" id="WP_009726898.1">
    <property type="nucleotide sequence ID" value="NZ_APHR01000052.1"/>
</dbReference>
<feature type="domain" description="Response regulatory" evidence="3">
    <location>
        <begin position="13"/>
        <end position="130"/>
    </location>
</feature>
<accession>M7PF72</accession>
<keyword evidence="5" id="KW-1185">Reference proteome</keyword>
<dbReference type="Gene3D" id="3.40.50.2300">
    <property type="match status" value="2"/>
</dbReference>
<feature type="domain" description="Response regulatory" evidence="3">
    <location>
        <begin position="149"/>
        <end position="266"/>
    </location>
</feature>